<evidence type="ECO:0000313" key="3">
    <source>
        <dbReference type="Proteomes" id="UP001642720"/>
    </source>
</evidence>
<protein>
    <submittedName>
        <fullName evidence="2">Uncharacterized protein</fullName>
    </submittedName>
</protein>
<feature type="region of interest" description="Disordered" evidence="1">
    <location>
        <begin position="124"/>
        <end position="152"/>
    </location>
</feature>
<dbReference type="Proteomes" id="UP001642720">
    <property type="component" value="Unassembled WGS sequence"/>
</dbReference>
<dbReference type="EMBL" id="PPTA01000004">
    <property type="protein sequence ID" value="TFB04620.1"/>
    <property type="molecule type" value="Genomic_DNA"/>
</dbReference>
<evidence type="ECO:0000313" key="2">
    <source>
        <dbReference type="EMBL" id="TFB04620.1"/>
    </source>
</evidence>
<feature type="compositionally biased region" description="Basic and acidic residues" evidence="1">
    <location>
        <begin position="251"/>
        <end position="263"/>
    </location>
</feature>
<evidence type="ECO:0000256" key="1">
    <source>
        <dbReference type="SAM" id="MobiDB-lite"/>
    </source>
</evidence>
<gene>
    <name evidence="2" type="ORF">CCMA1212_003452</name>
</gene>
<sequence length="496" mass="56982">MPVLTRGYYVPETRPFEPPYFFRISQCQKWGQVTDEMCGDELLWRTYWKRFNTVEIPILPQDEFFDTALSIAKLAGGRREEFERMFEEKNKERWEEVERLLGKTRYHAENILKGTAYGYEADVIRDEPPDNAPNSLDDETQMPDDEYFDEDGMPRTQMFNFDPDICFYEEPSTKDWREHLMADNVFYIGSYTVENAPPDFTGGNKGVPNPETGRTSSMSPLLSRRASTPGRGDREETAQTTRQGKRKRKSVRFDDDVNVERHQHQQQLGPDDDNEDNEVNDRAHKRARLDASSPHLSSLDPQATNEGVSKKRTRHDDDNNDRQKRQKLETPISPAPTPHVSSPTPSAGNERKPIKRTRHGKGRDHGRLYQGPEDHLVCPPTPSASSSTTATGSTASRKRSRQGDDHDNGFKRQKLEDPAPHTPPSHIPSSTQRITDERIYDQKEDARKSRTRRESSTRQSRKRPSPPSRSLNTRSRRRSGPSTFLELDQSGKPRSV</sequence>
<dbReference type="RefSeq" id="XP_073560821.1">
    <property type="nucleotide sequence ID" value="XM_073700800.1"/>
</dbReference>
<comment type="caution">
    <text evidence="2">The sequence shown here is derived from an EMBL/GenBank/DDBJ whole genome shotgun (WGS) entry which is preliminary data.</text>
</comment>
<feature type="compositionally biased region" description="Basic and acidic residues" evidence="1">
    <location>
        <begin position="434"/>
        <end position="456"/>
    </location>
</feature>
<feature type="region of interest" description="Disordered" evidence="1">
    <location>
        <begin position="197"/>
        <end position="496"/>
    </location>
</feature>
<feature type="compositionally biased region" description="Basic and acidic residues" evidence="1">
    <location>
        <begin position="363"/>
        <end position="376"/>
    </location>
</feature>
<name>A0ABY2HB56_9HYPO</name>
<keyword evidence="3" id="KW-1185">Reference proteome</keyword>
<feature type="compositionally biased region" description="Basic residues" evidence="1">
    <location>
        <begin position="353"/>
        <end position="362"/>
    </location>
</feature>
<proteinExistence type="predicted"/>
<accession>A0ABY2HB56</accession>
<dbReference type="GeneID" id="300575250"/>
<feature type="compositionally biased region" description="Basic and acidic residues" evidence="1">
    <location>
        <begin position="401"/>
        <end position="419"/>
    </location>
</feature>
<feature type="compositionally biased region" description="Low complexity" evidence="1">
    <location>
        <begin position="383"/>
        <end position="395"/>
    </location>
</feature>
<feature type="compositionally biased region" description="Basic and acidic residues" evidence="1">
    <location>
        <begin position="314"/>
        <end position="328"/>
    </location>
</feature>
<reference evidence="2 3" key="1">
    <citation type="submission" date="2018-01" db="EMBL/GenBank/DDBJ databases">
        <title>Genome characterization of the sugarcane-associated fungus Trichoderma ghanense CCMA-1212 and their application in lignocelulose bioconversion.</title>
        <authorList>
            <person name="Steindorff A.S."/>
            <person name="Mendes T.D."/>
            <person name="Vilela E.S.D."/>
            <person name="Rodrigues D.S."/>
            <person name="Formighieri E.F."/>
            <person name="Melo I.S."/>
            <person name="Favaro L.C.L."/>
        </authorList>
    </citation>
    <scope>NUCLEOTIDE SEQUENCE [LARGE SCALE GENOMIC DNA]</scope>
    <source>
        <strain evidence="2 3">CCMA-1212</strain>
    </source>
</reference>
<organism evidence="2 3">
    <name type="scientific">Trichoderma ghanense</name>
    <dbReference type="NCBI Taxonomy" id="65468"/>
    <lineage>
        <taxon>Eukaryota</taxon>
        <taxon>Fungi</taxon>
        <taxon>Dikarya</taxon>
        <taxon>Ascomycota</taxon>
        <taxon>Pezizomycotina</taxon>
        <taxon>Sordariomycetes</taxon>
        <taxon>Hypocreomycetidae</taxon>
        <taxon>Hypocreales</taxon>
        <taxon>Hypocreaceae</taxon>
        <taxon>Trichoderma</taxon>
    </lineage>
</organism>
<feature type="compositionally biased region" description="Polar residues" evidence="1">
    <location>
        <begin position="294"/>
        <end position="307"/>
    </location>
</feature>
<feature type="compositionally biased region" description="Acidic residues" evidence="1">
    <location>
        <begin position="136"/>
        <end position="151"/>
    </location>
</feature>